<dbReference type="AlphaFoldDB" id="A0A093Y5V5"/>
<protein>
    <submittedName>
        <fullName evidence="7">Transcriptional regulatory protein SEF1</fullName>
    </submittedName>
</protein>
<dbReference type="InterPro" id="IPR001138">
    <property type="entry name" value="Zn2Cys6_DnaBD"/>
</dbReference>
<evidence type="ECO:0000259" key="6">
    <source>
        <dbReference type="PROSITE" id="PS50048"/>
    </source>
</evidence>
<evidence type="ECO:0000313" key="7">
    <source>
        <dbReference type="EMBL" id="KFX52873.1"/>
    </source>
</evidence>
<accession>A0A093Y5V5</accession>
<feature type="domain" description="Zn(2)-C6 fungal-type" evidence="6">
    <location>
        <begin position="19"/>
        <end position="52"/>
    </location>
</feature>
<dbReference type="HOGENOM" id="CLU_669046_0_0_1"/>
<dbReference type="InterPro" id="IPR036864">
    <property type="entry name" value="Zn2-C6_fun-type_DNA-bd_sf"/>
</dbReference>
<feature type="compositionally biased region" description="Low complexity" evidence="5">
    <location>
        <begin position="84"/>
        <end position="102"/>
    </location>
</feature>
<keyword evidence="1" id="KW-0805">Transcription regulation</keyword>
<evidence type="ECO:0000256" key="4">
    <source>
        <dbReference type="ARBA" id="ARBA00023242"/>
    </source>
</evidence>
<evidence type="ECO:0000256" key="3">
    <source>
        <dbReference type="ARBA" id="ARBA00023163"/>
    </source>
</evidence>
<keyword evidence="3" id="KW-0804">Transcription</keyword>
<comment type="caution">
    <text evidence="7">The sequence shown here is derived from an EMBL/GenBank/DDBJ whole genome shotgun (WGS) entry which is preliminary data.</text>
</comment>
<dbReference type="CDD" id="cd00067">
    <property type="entry name" value="GAL4"/>
    <property type="match status" value="1"/>
</dbReference>
<name>A0A093Y5V5_TALMA</name>
<keyword evidence="4" id="KW-0539">Nucleus</keyword>
<organism evidence="7">
    <name type="scientific">Talaromyces marneffei PM1</name>
    <dbReference type="NCBI Taxonomy" id="1077442"/>
    <lineage>
        <taxon>Eukaryota</taxon>
        <taxon>Fungi</taxon>
        <taxon>Dikarya</taxon>
        <taxon>Ascomycota</taxon>
        <taxon>Pezizomycotina</taxon>
        <taxon>Eurotiomycetes</taxon>
        <taxon>Eurotiomycetidae</taxon>
        <taxon>Eurotiales</taxon>
        <taxon>Trichocomaceae</taxon>
        <taxon>Talaromyces</taxon>
        <taxon>Talaromyces sect. Talaromyces</taxon>
    </lineage>
</organism>
<dbReference type="eggNOG" id="ENOG502SIFR">
    <property type="taxonomic scope" value="Eukaryota"/>
</dbReference>
<reference evidence="7" key="1">
    <citation type="journal article" date="2014" name="PLoS Genet.">
        <title>Signature Gene Expression Reveals Novel Clues to the Molecular Mechanisms of Dimorphic Transition in Penicillium marneffei.</title>
        <authorList>
            <person name="Yang E."/>
            <person name="Wang G."/>
            <person name="Cai J."/>
            <person name="Woo P.C."/>
            <person name="Lau S.K."/>
            <person name="Yuen K.-Y."/>
            <person name="Chow W.-N."/>
            <person name="Lin X."/>
        </authorList>
    </citation>
    <scope>NUCLEOTIDE SEQUENCE [LARGE SCALE GENOMIC DNA]</scope>
    <source>
        <strain evidence="7">PM1</strain>
    </source>
</reference>
<dbReference type="GO" id="GO:0001080">
    <property type="term" value="P:nitrogen catabolite activation of transcription from RNA polymerase II promoter"/>
    <property type="evidence" value="ECO:0007669"/>
    <property type="project" value="TreeGrafter"/>
</dbReference>
<dbReference type="PANTHER" id="PTHR31668:SF23">
    <property type="entry name" value="ZN(II)2CYS6 TRANSCRIPTION FACTOR (EUROFUNG)"/>
    <property type="match status" value="1"/>
</dbReference>
<dbReference type="PROSITE" id="PS50048">
    <property type="entry name" value="ZN2_CY6_FUNGAL_2"/>
    <property type="match status" value="1"/>
</dbReference>
<dbReference type="InterPro" id="IPR050797">
    <property type="entry name" value="Carb_Metab_Trans_Reg"/>
</dbReference>
<dbReference type="EMBL" id="JPOX01000002">
    <property type="protein sequence ID" value="KFX52873.1"/>
    <property type="molecule type" value="Genomic_DNA"/>
</dbReference>
<sequence length="445" mass="49394">MSDYVPPTKPTLSTSKRTACDRCRGQKLRCPPRANEADPCNRCVRQGAQCTTSYTRSMGRPKSGAGIQSISQPPLMPRTTNPVSTTPGSSSSASSESPAATPLHDINLAPTQSAISVNDAYPLSLSVPDMMFLDSISHDDIGDQHGIAYSVFQSQFPDSTYESITLPFTNGLSKGALQRENSYLDRQMSPPLIESDHQVLQFNLKLAKRLQQCQSFFRRNDNHRKEGSATASEPLIADKDDMRDQEANPFGRILSDTSEFLTIIQAYTSHHCHKFTEPRMRGRGCSNASHDFGTSVTSRPCLILVLSLISAYLQLVLIYEELFSFLNKKLLSGYTGAALDLQIFPQLQLAGFSVQQGNLQRKIFIQTTIHQFEMIEKALGLPPDLRVTNTQDVYMGFLEDENTKRILTAISGGKLYPQASGEYEGLRALTSLREHLKRIWTLSEA</sequence>
<evidence type="ECO:0000256" key="2">
    <source>
        <dbReference type="ARBA" id="ARBA00023125"/>
    </source>
</evidence>
<evidence type="ECO:0000256" key="5">
    <source>
        <dbReference type="SAM" id="MobiDB-lite"/>
    </source>
</evidence>
<dbReference type="PANTHER" id="PTHR31668">
    <property type="entry name" value="GLUCOSE TRANSPORT TRANSCRIPTION REGULATOR RGT1-RELATED-RELATED"/>
    <property type="match status" value="1"/>
</dbReference>
<evidence type="ECO:0000256" key="1">
    <source>
        <dbReference type="ARBA" id="ARBA00023015"/>
    </source>
</evidence>
<feature type="region of interest" description="Disordered" evidence="5">
    <location>
        <begin position="51"/>
        <end position="103"/>
    </location>
</feature>
<dbReference type="SUPFAM" id="SSF57701">
    <property type="entry name" value="Zn2/Cys6 DNA-binding domain"/>
    <property type="match status" value="1"/>
</dbReference>
<gene>
    <name evidence="7" type="ORF">GQ26_0022640</name>
</gene>
<dbReference type="GO" id="GO:0000981">
    <property type="term" value="F:DNA-binding transcription factor activity, RNA polymerase II-specific"/>
    <property type="evidence" value="ECO:0007669"/>
    <property type="project" value="InterPro"/>
</dbReference>
<feature type="compositionally biased region" description="Polar residues" evidence="5">
    <location>
        <begin position="66"/>
        <end position="83"/>
    </location>
</feature>
<dbReference type="Gene3D" id="4.10.240.10">
    <property type="entry name" value="Zn(2)-C6 fungal-type DNA-binding domain"/>
    <property type="match status" value="1"/>
</dbReference>
<dbReference type="GO" id="GO:0008270">
    <property type="term" value="F:zinc ion binding"/>
    <property type="evidence" value="ECO:0007669"/>
    <property type="project" value="InterPro"/>
</dbReference>
<dbReference type="GO" id="GO:0003677">
    <property type="term" value="F:DNA binding"/>
    <property type="evidence" value="ECO:0007669"/>
    <property type="project" value="UniProtKB-KW"/>
</dbReference>
<dbReference type="GO" id="GO:0005634">
    <property type="term" value="C:nucleus"/>
    <property type="evidence" value="ECO:0007669"/>
    <property type="project" value="TreeGrafter"/>
</dbReference>
<dbReference type="Pfam" id="PF00172">
    <property type="entry name" value="Zn_clus"/>
    <property type="match status" value="1"/>
</dbReference>
<keyword evidence="2" id="KW-0238">DNA-binding</keyword>
<dbReference type="PROSITE" id="PS00463">
    <property type="entry name" value="ZN2_CY6_FUNGAL_1"/>
    <property type="match status" value="1"/>
</dbReference>
<proteinExistence type="predicted"/>